<evidence type="ECO:0000256" key="1">
    <source>
        <dbReference type="SAM" id="MobiDB-lite"/>
    </source>
</evidence>
<dbReference type="PANTHER" id="PTHR47481">
    <property type="match status" value="1"/>
</dbReference>
<accession>A0ABM0T6R8</accession>
<feature type="compositionally biased region" description="Polar residues" evidence="1">
    <location>
        <begin position="245"/>
        <end position="259"/>
    </location>
</feature>
<proteinExistence type="predicted"/>
<feature type="region of interest" description="Disordered" evidence="1">
    <location>
        <begin position="224"/>
        <end position="259"/>
    </location>
</feature>
<dbReference type="RefSeq" id="XP_010421721.1">
    <property type="nucleotide sequence ID" value="XM_010423419.1"/>
</dbReference>
<dbReference type="Proteomes" id="UP000694864">
    <property type="component" value="Chromosome 1"/>
</dbReference>
<dbReference type="GeneID" id="104707139"/>
<name>A0ABM0T6R8_CAMSA</name>
<organism evidence="2 3">
    <name type="scientific">Camelina sativa</name>
    <name type="common">False flax</name>
    <name type="synonym">Myagrum sativum</name>
    <dbReference type="NCBI Taxonomy" id="90675"/>
    <lineage>
        <taxon>Eukaryota</taxon>
        <taxon>Viridiplantae</taxon>
        <taxon>Streptophyta</taxon>
        <taxon>Embryophyta</taxon>
        <taxon>Tracheophyta</taxon>
        <taxon>Spermatophyta</taxon>
        <taxon>Magnoliopsida</taxon>
        <taxon>eudicotyledons</taxon>
        <taxon>Gunneridae</taxon>
        <taxon>Pentapetalae</taxon>
        <taxon>rosids</taxon>
        <taxon>malvids</taxon>
        <taxon>Brassicales</taxon>
        <taxon>Brassicaceae</taxon>
        <taxon>Camelineae</taxon>
        <taxon>Camelina</taxon>
    </lineage>
</organism>
<gene>
    <name evidence="3" type="primary">LOC104707139</name>
</gene>
<evidence type="ECO:0000313" key="3">
    <source>
        <dbReference type="RefSeq" id="XP_010421721.1"/>
    </source>
</evidence>
<reference evidence="2" key="1">
    <citation type="journal article" date="2014" name="Nat. Commun.">
        <title>The emerging biofuel crop Camelina sativa retains a highly undifferentiated hexaploid genome structure.</title>
        <authorList>
            <person name="Kagale S."/>
            <person name="Koh C."/>
            <person name="Nixon J."/>
            <person name="Bollina V."/>
            <person name="Clarke W.E."/>
            <person name="Tuteja R."/>
            <person name="Spillane C."/>
            <person name="Robinson S.J."/>
            <person name="Links M.G."/>
            <person name="Clarke C."/>
            <person name="Higgins E.E."/>
            <person name="Huebert T."/>
            <person name="Sharpe A.G."/>
            <person name="Parkin I.A."/>
        </authorList>
    </citation>
    <scope>NUCLEOTIDE SEQUENCE [LARGE SCALE GENOMIC DNA]</scope>
    <source>
        <strain evidence="2">cv. DH55</strain>
    </source>
</reference>
<keyword evidence="2" id="KW-1185">Reference proteome</keyword>
<dbReference type="Pfam" id="PF14223">
    <property type="entry name" value="Retrotran_gag_2"/>
    <property type="match status" value="1"/>
</dbReference>
<reference evidence="3" key="2">
    <citation type="submission" date="2025-08" db="UniProtKB">
        <authorList>
            <consortium name="RefSeq"/>
        </authorList>
    </citation>
    <scope>IDENTIFICATION</scope>
    <source>
        <tissue evidence="3">Leaf</tissue>
    </source>
</reference>
<protein>
    <submittedName>
        <fullName evidence="3">Uncharacterized protein LOC104707139</fullName>
    </submittedName>
</protein>
<dbReference type="PANTHER" id="PTHR47481:SF22">
    <property type="entry name" value="RETROTRANSPOSON GAG DOMAIN-CONTAINING PROTEIN"/>
    <property type="match status" value="1"/>
</dbReference>
<sequence>MANTAEVIDSAQPFLNINMSNVIKLTSLNYITWSLKVHSLLDGYDLVGYVDGSVSSPAQTTVSNNAAIQNPDFLKWKRQDKLIYNGLLGTLSPSVQPLVTTTKTAAEMWHTVANIFAKHSKGHIQQLRLQLQQFSKGDKTINEYMQGLTTRFDKLALLGKPFDIDEQIEAVLRGLPEDYKYVVDQVEDREVSPKITEVHEKLLNKEAQLLTAALVTPSSDPLSANIDTSHSLPYPHKSTQHHHQQWNNRTSNTYPGQPF</sequence>
<evidence type="ECO:0000313" key="2">
    <source>
        <dbReference type="Proteomes" id="UP000694864"/>
    </source>
</evidence>